<evidence type="ECO:0000256" key="1">
    <source>
        <dbReference type="SAM" id="MobiDB-lite"/>
    </source>
</evidence>
<feature type="non-terminal residue" evidence="2">
    <location>
        <position position="1"/>
    </location>
</feature>
<name>A0A8S4NXG0_OWEFU</name>
<gene>
    <name evidence="2" type="ORF">OFUS_LOCUS11906</name>
</gene>
<organism evidence="2 3">
    <name type="scientific">Owenia fusiformis</name>
    <name type="common">Polychaete worm</name>
    <dbReference type="NCBI Taxonomy" id="6347"/>
    <lineage>
        <taxon>Eukaryota</taxon>
        <taxon>Metazoa</taxon>
        <taxon>Spiralia</taxon>
        <taxon>Lophotrochozoa</taxon>
        <taxon>Annelida</taxon>
        <taxon>Polychaeta</taxon>
        <taxon>Sedentaria</taxon>
        <taxon>Canalipalpata</taxon>
        <taxon>Sabellida</taxon>
        <taxon>Oweniida</taxon>
        <taxon>Oweniidae</taxon>
        <taxon>Owenia</taxon>
    </lineage>
</organism>
<feature type="compositionally biased region" description="Polar residues" evidence="1">
    <location>
        <begin position="93"/>
        <end position="105"/>
    </location>
</feature>
<comment type="caution">
    <text evidence="2">The sequence shown here is derived from an EMBL/GenBank/DDBJ whole genome shotgun (WGS) entry which is preliminary data.</text>
</comment>
<keyword evidence="3" id="KW-1185">Reference proteome</keyword>
<accession>A0A8S4NXG0</accession>
<evidence type="ECO:0000313" key="3">
    <source>
        <dbReference type="Proteomes" id="UP000749559"/>
    </source>
</evidence>
<dbReference type="Proteomes" id="UP000749559">
    <property type="component" value="Unassembled WGS sequence"/>
</dbReference>
<reference evidence="2" key="1">
    <citation type="submission" date="2022-03" db="EMBL/GenBank/DDBJ databases">
        <authorList>
            <person name="Martin C."/>
        </authorList>
    </citation>
    <scope>NUCLEOTIDE SEQUENCE</scope>
</reference>
<feature type="region of interest" description="Disordered" evidence="1">
    <location>
        <begin position="83"/>
        <end position="105"/>
    </location>
</feature>
<feature type="compositionally biased region" description="Acidic residues" evidence="1">
    <location>
        <begin position="83"/>
        <end position="92"/>
    </location>
</feature>
<protein>
    <submittedName>
        <fullName evidence="2">Uncharacterized protein</fullName>
    </submittedName>
</protein>
<evidence type="ECO:0000313" key="2">
    <source>
        <dbReference type="EMBL" id="CAH1785908.1"/>
    </source>
</evidence>
<proteinExistence type="predicted"/>
<feature type="region of interest" description="Disordered" evidence="1">
    <location>
        <begin position="1"/>
        <end position="27"/>
    </location>
</feature>
<sequence>ENKEPIDTSAQHISDSEEPIDTSSQRNNYVDGNVLYLGEDISQTWTKVTESDGTVTFYNGKVPRLLSDANGAAITSYSLIDDDQENVSDSEDVTSSCSGTSDFVT</sequence>
<dbReference type="EMBL" id="CAIIXF020000006">
    <property type="protein sequence ID" value="CAH1785908.1"/>
    <property type="molecule type" value="Genomic_DNA"/>
</dbReference>
<dbReference type="AlphaFoldDB" id="A0A8S4NXG0"/>